<dbReference type="RefSeq" id="WP_135819417.1">
    <property type="nucleotide sequence ID" value="NZ_SRPG01000499.1"/>
</dbReference>
<organism evidence="13 14">
    <name type="scientific">Paracoccus liaowanqingii</name>
    <dbReference type="NCBI Taxonomy" id="2560053"/>
    <lineage>
        <taxon>Bacteria</taxon>
        <taxon>Pseudomonadati</taxon>
        <taxon>Pseudomonadota</taxon>
        <taxon>Alphaproteobacteria</taxon>
        <taxon>Rhodobacterales</taxon>
        <taxon>Paracoccaceae</taxon>
        <taxon>Paracoccus</taxon>
    </lineage>
</organism>
<sequence>MTVVAAYLYRHGKRVRDVSITEKIDCPLDKSEFVWIGICDPTDEEMQTLKAQYDLHPLAIEDALNADQLPKIDVYGDQLFVVARTAHLEGDIISYGETAIFVGHSHIISVRHGSARSHTALRAQLEAAPTLLIHGVDYVLHAILDYIVDGYLPIVEQIEESVLAMEKKTIDTFLGRDEITRIFSLRRHLTRFHRVLGPMGEVAGKLVRLDLPCIDADTRPYFSDVLDHVRRVQTMVDGLLQILTSVFEFSNLLEQQRTGIITRQLAAWAAILAVPTAIAGIYGMNFEHMPELATKYGYFVVLTVIGCVCTLLYARFRRLGWL</sequence>
<dbReference type="Proteomes" id="UP000297972">
    <property type="component" value="Unassembled WGS sequence"/>
</dbReference>
<keyword evidence="7 12" id="KW-1133">Transmembrane helix</keyword>
<comment type="similarity">
    <text evidence="2">Belongs to the CorA metal ion transporter (MIT) (TC 1.A.35) family.</text>
</comment>
<dbReference type="GO" id="GO:0000287">
    <property type="term" value="F:magnesium ion binding"/>
    <property type="evidence" value="ECO:0007669"/>
    <property type="project" value="TreeGrafter"/>
</dbReference>
<dbReference type="CDD" id="cd12830">
    <property type="entry name" value="MtCorA-like"/>
    <property type="match status" value="1"/>
</dbReference>
<evidence type="ECO:0000313" key="13">
    <source>
        <dbReference type="EMBL" id="TGN37597.1"/>
    </source>
</evidence>
<evidence type="ECO:0000256" key="11">
    <source>
        <dbReference type="ARBA" id="ARBA00045497"/>
    </source>
</evidence>
<keyword evidence="4" id="KW-1003">Cell membrane</keyword>
<keyword evidence="8" id="KW-0406">Ion transport</keyword>
<dbReference type="Gene3D" id="3.30.460.20">
    <property type="entry name" value="CorA soluble domain-like"/>
    <property type="match status" value="1"/>
</dbReference>
<keyword evidence="3" id="KW-0813">Transport</keyword>
<feature type="transmembrane region" description="Helical" evidence="12">
    <location>
        <begin position="265"/>
        <end position="284"/>
    </location>
</feature>
<evidence type="ECO:0000256" key="2">
    <source>
        <dbReference type="ARBA" id="ARBA00009765"/>
    </source>
</evidence>
<gene>
    <name evidence="13" type="ORF">E4L95_22585</name>
</gene>
<evidence type="ECO:0000256" key="6">
    <source>
        <dbReference type="ARBA" id="ARBA00022842"/>
    </source>
</evidence>
<dbReference type="Gene3D" id="1.20.58.340">
    <property type="entry name" value="Magnesium transport protein CorA, transmembrane region"/>
    <property type="match status" value="2"/>
</dbReference>
<proteinExistence type="inferred from homology"/>
<evidence type="ECO:0000256" key="12">
    <source>
        <dbReference type="SAM" id="Phobius"/>
    </source>
</evidence>
<dbReference type="GO" id="GO:0050897">
    <property type="term" value="F:cobalt ion binding"/>
    <property type="evidence" value="ECO:0007669"/>
    <property type="project" value="TreeGrafter"/>
</dbReference>
<comment type="function">
    <text evidence="11">Mediates influx of magnesium ions. Alternates between open and closed states. Activated by low cytoplasmic Mg(2+) levels. Inactive when cytoplasmic Mg(2+) levels are high.</text>
</comment>
<evidence type="ECO:0000256" key="8">
    <source>
        <dbReference type="ARBA" id="ARBA00023065"/>
    </source>
</evidence>
<dbReference type="InterPro" id="IPR045863">
    <property type="entry name" value="CorA_TM1_TM2"/>
</dbReference>
<keyword evidence="9 12" id="KW-0472">Membrane</keyword>
<dbReference type="GO" id="GO:0015095">
    <property type="term" value="F:magnesium ion transmembrane transporter activity"/>
    <property type="evidence" value="ECO:0007669"/>
    <property type="project" value="TreeGrafter"/>
</dbReference>
<dbReference type="PANTHER" id="PTHR46494">
    <property type="entry name" value="CORA FAMILY METAL ION TRANSPORTER (EUROFUNG)"/>
    <property type="match status" value="1"/>
</dbReference>
<dbReference type="OrthoDB" id="9803416at2"/>
<evidence type="ECO:0000313" key="14">
    <source>
        <dbReference type="Proteomes" id="UP000297972"/>
    </source>
</evidence>
<dbReference type="SUPFAM" id="SSF143865">
    <property type="entry name" value="CorA soluble domain-like"/>
    <property type="match status" value="1"/>
</dbReference>
<comment type="catalytic activity">
    <reaction evidence="10">
        <text>Mg(2+)(in) = Mg(2+)(out)</text>
        <dbReference type="Rhea" id="RHEA:29827"/>
        <dbReference type="ChEBI" id="CHEBI:18420"/>
    </reaction>
</comment>
<dbReference type="GO" id="GO:0015087">
    <property type="term" value="F:cobalt ion transmembrane transporter activity"/>
    <property type="evidence" value="ECO:0007669"/>
    <property type="project" value="TreeGrafter"/>
</dbReference>
<name>A0A4Z1C470_9RHOB</name>
<dbReference type="EMBL" id="SRPG01000499">
    <property type="protein sequence ID" value="TGN37597.1"/>
    <property type="molecule type" value="Genomic_DNA"/>
</dbReference>
<evidence type="ECO:0000256" key="9">
    <source>
        <dbReference type="ARBA" id="ARBA00023136"/>
    </source>
</evidence>
<keyword evidence="6" id="KW-0460">Magnesium</keyword>
<accession>A0A4Z1C470</accession>
<evidence type="ECO:0000256" key="3">
    <source>
        <dbReference type="ARBA" id="ARBA00022448"/>
    </source>
</evidence>
<keyword evidence="14" id="KW-1185">Reference proteome</keyword>
<protein>
    <submittedName>
        <fullName evidence="13">Magnesium and cobalt transport protein CorA</fullName>
    </submittedName>
</protein>
<comment type="caution">
    <text evidence="13">The sequence shown here is derived from an EMBL/GenBank/DDBJ whole genome shotgun (WGS) entry which is preliminary data.</text>
</comment>
<feature type="transmembrane region" description="Helical" evidence="12">
    <location>
        <begin position="296"/>
        <end position="314"/>
    </location>
</feature>
<dbReference type="InterPro" id="IPR045861">
    <property type="entry name" value="CorA_cytoplasmic_dom"/>
</dbReference>
<dbReference type="InterPro" id="IPR002523">
    <property type="entry name" value="MgTranspt_CorA/ZnTranspt_ZntB"/>
</dbReference>
<evidence type="ECO:0000256" key="10">
    <source>
        <dbReference type="ARBA" id="ARBA00034269"/>
    </source>
</evidence>
<dbReference type="AlphaFoldDB" id="A0A4Z1C470"/>
<comment type="subcellular location">
    <subcellularLocation>
        <location evidence="1">Cell membrane</location>
        <topology evidence="1">Multi-pass membrane protein</topology>
    </subcellularLocation>
</comment>
<dbReference type="Pfam" id="PF01544">
    <property type="entry name" value="CorA"/>
    <property type="match status" value="1"/>
</dbReference>
<dbReference type="GO" id="GO:0005886">
    <property type="term" value="C:plasma membrane"/>
    <property type="evidence" value="ECO:0007669"/>
    <property type="project" value="UniProtKB-SubCell"/>
</dbReference>
<dbReference type="FunFam" id="1.20.58.340:FF:000004">
    <property type="entry name" value="Magnesium transport protein CorA"/>
    <property type="match status" value="1"/>
</dbReference>
<evidence type="ECO:0000256" key="1">
    <source>
        <dbReference type="ARBA" id="ARBA00004651"/>
    </source>
</evidence>
<evidence type="ECO:0000256" key="4">
    <source>
        <dbReference type="ARBA" id="ARBA00022475"/>
    </source>
</evidence>
<keyword evidence="5 12" id="KW-0812">Transmembrane</keyword>
<dbReference type="PANTHER" id="PTHR46494:SF1">
    <property type="entry name" value="CORA FAMILY METAL ION TRANSPORTER (EUROFUNG)"/>
    <property type="match status" value="1"/>
</dbReference>
<reference evidence="13 14" key="1">
    <citation type="submission" date="2019-03" db="EMBL/GenBank/DDBJ databases">
        <authorList>
            <person name="Li J."/>
        </authorList>
    </citation>
    <scope>NUCLEOTIDE SEQUENCE [LARGE SCALE GENOMIC DNA]</scope>
    <source>
        <strain evidence="13 14">3058</strain>
    </source>
</reference>
<evidence type="ECO:0000256" key="5">
    <source>
        <dbReference type="ARBA" id="ARBA00022692"/>
    </source>
</evidence>
<evidence type="ECO:0000256" key="7">
    <source>
        <dbReference type="ARBA" id="ARBA00022989"/>
    </source>
</evidence>
<dbReference type="SUPFAM" id="SSF144083">
    <property type="entry name" value="Magnesium transport protein CorA, transmembrane region"/>
    <property type="match status" value="1"/>
</dbReference>